<proteinExistence type="predicted"/>
<dbReference type="Pfam" id="PF00930">
    <property type="entry name" value="DPPIV_N"/>
    <property type="match status" value="1"/>
</dbReference>
<dbReference type="Pfam" id="PF00326">
    <property type="entry name" value="Peptidase_S9"/>
    <property type="match status" value="1"/>
</dbReference>
<feature type="non-terminal residue" evidence="3">
    <location>
        <position position="1"/>
    </location>
</feature>
<dbReference type="AlphaFoldDB" id="A0A3B1C6H9"/>
<dbReference type="SUPFAM" id="SSF82171">
    <property type="entry name" value="DPP6 N-terminal domain-like"/>
    <property type="match status" value="1"/>
</dbReference>
<evidence type="ECO:0000259" key="1">
    <source>
        <dbReference type="Pfam" id="PF00326"/>
    </source>
</evidence>
<feature type="domain" description="Peptidase S9 prolyl oligopeptidase catalytic" evidence="1">
    <location>
        <begin position="362"/>
        <end position="555"/>
    </location>
</feature>
<reference evidence="3" key="1">
    <citation type="submission" date="2018-06" db="EMBL/GenBank/DDBJ databases">
        <authorList>
            <person name="Zhirakovskaya E."/>
        </authorList>
    </citation>
    <scope>NUCLEOTIDE SEQUENCE</scope>
</reference>
<dbReference type="EMBL" id="UOGD01000309">
    <property type="protein sequence ID" value="VAX25759.1"/>
    <property type="molecule type" value="Genomic_DNA"/>
</dbReference>
<dbReference type="PANTHER" id="PTHR11731:SF193">
    <property type="entry name" value="DIPEPTIDYL PEPTIDASE 9"/>
    <property type="match status" value="1"/>
</dbReference>
<evidence type="ECO:0000313" key="3">
    <source>
        <dbReference type="EMBL" id="VAX25759.1"/>
    </source>
</evidence>
<dbReference type="GO" id="GO:0006508">
    <property type="term" value="P:proteolysis"/>
    <property type="evidence" value="ECO:0007669"/>
    <property type="project" value="InterPro"/>
</dbReference>
<sequence length="556" mass="63928">DDKNNKQITFDDGYNITNGITVSRQCFGITKGIFWSPKGNFVAFYSEDLSEVTDYPLVDISTTPATLKNIKYPMAGQNSQVVKIGVYNLKTEETVWLKTDGEKNQYLTSVTWGPGEEYIYTAQLNRDQNHLRLVKYDAADGTLIKVLFEEKSDKYVEPEHPLYFLPKDPTKFIWFSERDGWNQLYLYNTEGELLRQLTLGDWVVTKFLGFDKKNENFFIVATKENPVERHLYKISFLDSRTPKKLTADIGTHKIMMHNSGLYFIDQFSSLTVPNEISIINSKGEGIGLIHVADNPIKDYAVGKIDIFAIKAADDSTDLYCRMIYPPNFDTAKVYPVIVYVYGGPHVQLVNNKWDYGKYAFWFKYMAQHDYIIFTVDSRGSDNRGINFEQATFRNLGTVEIADQLKGVEYLKSKSFVDPERIGVYGWSFGGFMTTSLMTRTDAFKVGVAGGAVIDWDYYEVMYTERYMDTPQTNFEGYSKANLLNYITNLKGKKLLQLHGTMDPVVVWQNTLQYAKKAADENIPLDYYPYPGHEHHVLGRDMLNLYTKISNYFLDNL</sequence>
<dbReference type="InterPro" id="IPR002469">
    <property type="entry name" value="Peptidase_S9B_N"/>
</dbReference>
<gene>
    <name evidence="3" type="ORF">MNBD_IGNAVI01-1260</name>
</gene>
<accession>A0A3B1C6H9</accession>
<dbReference type="SUPFAM" id="SSF53474">
    <property type="entry name" value="alpha/beta-Hydrolases"/>
    <property type="match status" value="1"/>
</dbReference>
<dbReference type="InterPro" id="IPR050278">
    <property type="entry name" value="Serine_Prot_S9B/DPPIV"/>
</dbReference>
<feature type="domain" description="Dipeptidylpeptidase IV N-terminal" evidence="2">
    <location>
        <begin position="3"/>
        <end position="273"/>
    </location>
</feature>
<name>A0A3B1C6H9_9ZZZZ</name>
<dbReference type="InterPro" id="IPR001375">
    <property type="entry name" value="Peptidase_S9_cat"/>
</dbReference>
<evidence type="ECO:0000259" key="2">
    <source>
        <dbReference type="Pfam" id="PF00930"/>
    </source>
</evidence>
<dbReference type="GO" id="GO:0008236">
    <property type="term" value="F:serine-type peptidase activity"/>
    <property type="evidence" value="ECO:0007669"/>
    <property type="project" value="InterPro"/>
</dbReference>
<protein>
    <submittedName>
        <fullName evidence="3">Dipeptidyl peptidase IV</fullName>
    </submittedName>
</protein>
<dbReference type="Gene3D" id="2.140.10.30">
    <property type="entry name" value="Dipeptidylpeptidase IV, N-terminal domain"/>
    <property type="match status" value="1"/>
</dbReference>
<dbReference type="GO" id="GO:0008239">
    <property type="term" value="F:dipeptidyl-peptidase activity"/>
    <property type="evidence" value="ECO:0007669"/>
    <property type="project" value="TreeGrafter"/>
</dbReference>
<dbReference type="Gene3D" id="3.40.50.1820">
    <property type="entry name" value="alpha/beta hydrolase"/>
    <property type="match status" value="1"/>
</dbReference>
<dbReference type="PANTHER" id="PTHR11731">
    <property type="entry name" value="PROTEASE FAMILY S9B,C DIPEPTIDYL-PEPTIDASE IV-RELATED"/>
    <property type="match status" value="1"/>
</dbReference>
<organism evidence="3">
    <name type="scientific">hydrothermal vent metagenome</name>
    <dbReference type="NCBI Taxonomy" id="652676"/>
    <lineage>
        <taxon>unclassified sequences</taxon>
        <taxon>metagenomes</taxon>
        <taxon>ecological metagenomes</taxon>
    </lineage>
</organism>
<dbReference type="InterPro" id="IPR029058">
    <property type="entry name" value="AB_hydrolase_fold"/>
</dbReference>